<dbReference type="EMBL" id="CP032698">
    <property type="protein sequence ID" value="AYG79193.1"/>
    <property type="molecule type" value="Genomic_DNA"/>
</dbReference>
<sequence length="189" mass="18699">MGAIRIASVAFVGAAALALAPSTAVAADGSANASSATPTFTVTPSVIAPAGQVTLNATGCSGDATASSGVFDTVTIPRNSSRNATVDGDAKRGASYTVTFNCDGVRSTTQLTIAGGAPTASSTTRPTFRPTDRPTIRSSTPPLGVRGGLGGSVHDGLDPVELTVGATLVAVALGGGVYALRRRSATRRH</sequence>
<evidence type="ECO:0000256" key="2">
    <source>
        <dbReference type="SAM" id="Phobius"/>
    </source>
</evidence>
<keyword evidence="3" id="KW-0732">Signal</keyword>
<name>A0A387HAD0_9ACTN</name>
<dbReference type="AlphaFoldDB" id="A0A387HAD0"/>
<feature type="chain" id="PRO_5017372074" description="Lipoprotein" evidence="3">
    <location>
        <begin position="27"/>
        <end position="189"/>
    </location>
</feature>
<gene>
    <name evidence="4" type="ORF">DWB77_01303</name>
</gene>
<evidence type="ECO:0000256" key="1">
    <source>
        <dbReference type="SAM" id="MobiDB-lite"/>
    </source>
</evidence>
<evidence type="ECO:0008006" key="6">
    <source>
        <dbReference type="Google" id="ProtNLM"/>
    </source>
</evidence>
<dbReference type="Proteomes" id="UP000271554">
    <property type="component" value="Chromosome"/>
</dbReference>
<organism evidence="4 5">
    <name type="scientific">Streptomyces hundungensis</name>
    <dbReference type="NCBI Taxonomy" id="1077946"/>
    <lineage>
        <taxon>Bacteria</taxon>
        <taxon>Bacillati</taxon>
        <taxon>Actinomycetota</taxon>
        <taxon>Actinomycetes</taxon>
        <taxon>Kitasatosporales</taxon>
        <taxon>Streptomycetaceae</taxon>
        <taxon>Streptomyces</taxon>
    </lineage>
</organism>
<keyword evidence="2" id="KW-0472">Membrane</keyword>
<keyword evidence="5" id="KW-1185">Reference proteome</keyword>
<proteinExistence type="predicted"/>
<dbReference type="RefSeq" id="WP_120720333.1">
    <property type="nucleotide sequence ID" value="NZ_CP032698.1"/>
</dbReference>
<evidence type="ECO:0000313" key="5">
    <source>
        <dbReference type="Proteomes" id="UP000271554"/>
    </source>
</evidence>
<dbReference type="OrthoDB" id="4332523at2"/>
<dbReference type="KEGG" id="shun:DWB77_01303"/>
<feature type="signal peptide" evidence="3">
    <location>
        <begin position="1"/>
        <end position="26"/>
    </location>
</feature>
<accession>A0A387HAD0</accession>
<keyword evidence="2" id="KW-1133">Transmembrane helix</keyword>
<feature type="transmembrane region" description="Helical" evidence="2">
    <location>
        <begin position="162"/>
        <end position="180"/>
    </location>
</feature>
<reference evidence="4 5" key="1">
    <citation type="submission" date="2018-10" db="EMBL/GenBank/DDBJ databases">
        <title>Relationship between Morphology and Antimicrobial Activity in Streptomyces.</title>
        <authorList>
            <person name="Kang H.J."/>
            <person name="Kim S.B."/>
        </authorList>
    </citation>
    <scope>NUCLEOTIDE SEQUENCE [LARGE SCALE GENOMIC DNA]</scope>
    <source>
        <strain evidence="4 5">BH38</strain>
    </source>
</reference>
<feature type="region of interest" description="Disordered" evidence="1">
    <location>
        <begin position="115"/>
        <end position="145"/>
    </location>
</feature>
<keyword evidence="2" id="KW-0812">Transmembrane</keyword>
<feature type="compositionally biased region" description="Low complexity" evidence="1">
    <location>
        <begin position="118"/>
        <end position="129"/>
    </location>
</feature>
<protein>
    <recommendedName>
        <fullName evidence="6">Lipoprotein</fullName>
    </recommendedName>
</protein>
<evidence type="ECO:0000256" key="3">
    <source>
        <dbReference type="SAM" id="SignalP"/>
    </source>
</evidence>
<evidence type="ECO:0000313" key="4">
    <source>
        <dbReference type="EMBL" id="AYG79193.1"/>
    </source>
</evidence>